<keyword evidence="1" id="KW-0479">Metal-binding</keyword>
<dbReference type="SUPFAM" id="SSF57850">
    <property type="entry name" value="RING/U-box"/>
    <property type="match status" value="1"/>
</dbReference>
<evidence type="ECO:0000256" key="5">
    <source>
        <dbReference type="ARBA" id="ARBA00023134"/>
    </source>
</evidence>
<organism evidence="11 12">
    <name type="scientific">Pleurodeles waltl</name>
    <name type="common">Iberian ribbed newt</name>
    <dbReference type="NCBI Taxonomy" id="8319"/>
    <lineage>
        <taxon>Eukaryota</taxon>
        <taxon>Metazoa</taxon>
        <taxon>Chordata</taxon>
        <taxon>Craniata</taxon>
        <taxon>Vertebrata</taxon>
        <taxon>Euteleostomi</taxon>
        <taxon>Amphibia</taxon>
        <taxon>Batrachia</taxon>
        <taxon>Caudata</taxon>
        <taxon>Salamandroidea</taxon>
        <taxon>Salamandridae</taxon>
        <taxon>Pleurodelinae</taxon>
        <taxon>Pleurodeles</taxon>
    </lineage>
</organism>
<evidence type="ECO:0000259" key="9">
    <source>
        <dbReference type="PROSITE" id="PS50089"/>
    </source>
</evidence>
<feature type="transmembrane region" description="Helical" evidence="8">
    <location>
        <begin position="568"/>
        <end position="590"/>
    </location>
</feature>
<dbReference type="Gene3D" id="3.30.40.10">
    <property type="entry name" value="Zinc/RING finger domain, C3HC4 (zinc finger)"/>
    <property type="match status" value="1"/>
</dbReference>
<dbReference type="Pfam" id="PF02263">
    <property type="entry name" value="GBP"/>
    <property type="match status" value="1"/>
</dbReference>
<dbReference type="GO" id="GO:0005525">
    <property type="term" value="F:GTP binding"/>
    <property type="evidence" value="ECO:0007669"/>
    <property type="project" value="UniProtKB-KW"/>
</dbReference>
<evidence type="ECO:0000313" key="12">
    <source>
        <dbReference type="Proteomes" id="UP001066276"/>
    </source>
</evidence>
<dbReference type="InterPro" id="IPR015894">
    <property type="entry name" value="Guanylate-bd_N"/>
</dbReference>
<dbReference type="Gene3D" id="3.40.50.300">
    <property type="entry name" value="P-loop containing nucleotide triphosphate hydrolases"/>
    <property type="match status" value="1"/>
</dbReference>
<dbReference type="AlphaFoldDB" id="A0AAV7PCD8"/>
<dbReference type="EMBL" id="JANPWB010000011">
    <property type="protein sequence ID" value="KAJ1125835.1"/>
    <property type="molecule type" value="Genomic_DNA"/>
</dbReference>
<dbReference type="SUPFAM" id="SSF52540">
    <property type="entry name" value="P-loop containing nucleoside triphosphate hydrolases"/>
    <property type="match status" value="1"/>
</dbReference>
<evidence type="ECO:0000256" key="7">
    <source>
        <dbReference type="PROSITE-ProRule" id="PRU01052"/>
    </source>
</evidence>
<keyword evidence="2" id="KW-0547">Nucleotide-binding</keyword>
<evidence type="ECO:0000259" key="10">
    <source>
        <dbReference type="PROSITE" id="PS51715"/>
    </source>
</evidence>
<keyword evidence="8" id="KW-0812">Transmembrane</keyword>
<feature type="domain" description="RING-type" evidence="9">
    <location>
        <begin position="40"/>
        <end position="82"/>
    </location>
</feature>
<dbReference type="GO" id="GO:0008270">
    <property type="term" value="F:zinc ion binding"/>
    <property type="evidence" value="ECO:0007669"/>
    <property type="project" value="UniProtKB-KW"/>
</dbReference>
<proteinExistence type="inferred from homology"/>
<keyword evidence="8" id="KW-0472">Membrane</keyword>
<dbReference type="PROSITE" id="PS51715">
    <property type="entry name" value="G_GB1_RHD3"/>
    <property type="match status" value="1"/>
</dbReference>
<evidence type="ECO:0000256" key="1">
    <source>
        <dbReference type="ARBA" id="ARBA00022723"/>
    </source>
</evidence>
<evidence type="ECO:0000256" key="3">
    <source>
        <dbReference type="ARBA" id="ARBA00022771"/>
    </source>
</evidence>
<gene>
    <name evidence="11" type="ORF">NDU88_004252</name>
</gene>
<feature type="transmembrane region" description="Helical" evidence="8">
    <location>
        <begin position="538"/>
        <end position="562"/>
    </location>
</feature>
<comment type="similarity">
    <text evidence="7">Belongs to the TRAFAC class dynamin-like GTPase superfamily. GB1/RHD3 GTPase family.</text>
</comment>
<dbReference type="GO" id="GO:0003924">
    <property type="term" value="F:GTPase activity"/>
    <property type="evidence" value="ECO:0007669"/>
    <property type="project" value="InterPro"/>
</dbReference>
<dbReference type="PANTHER" id="PTHR10751">
    <property type="entry name" value="GUANYLATE BINDING PROTEIN"/>
    <property type="match status" value="1"/>
</dbReference>
<evidence type="ECO:0000256" key="4">
    <source>
        <dbReference type="ARBA" id="ARBA00022833"/>
    </source>
</evidence>
<keyword evidence="5" id="KW-0342">GTP-binding</keyword>
<name>A0AAV7PCD8_PLEWA</name>
<dbReference type="InterPro" id="IPR017907">
    <property type="entry name" value="Znf_RING_CS"/>
</dbReference>
<dbReference type="Pfam" id="PF15227">
    <property type="entry name" value="zf-C3HC4_4"/>
    <property type="match status" value="1"/>
</dbReference>
<reference evidence="11" key="1">
    <citation type="journal article" date="2022" name="bioRxiv">
        <title>Sequencing and chromosome-scale assembly of the giantPleurodeles waltlgenome.</title>
        <authorList>
            <person name="Brown T."/>
            <person name="Elewa A."/>
            <person name="Iarovenko S."/>
            <person name="Subramanian E."/>
            <person name="Araus A.J."/>
            <person name="Petzold A."/>
            <person name="Susuki M."/>
            <person name="Suzuki K.-i.T."/>
            <person name="Hayashi T."/>
            <person name="Toyoda A."/>
            <person name="Oliveira C."/>
            <person name="Osipova E."/>
            <person name="Leigh N.D."/>
            <person name="Simon A."/>
            <person name="Yun M.H."/>
        </authorList>
    </citation>
    <scope>NUCLEOTIDE SEQUENCE</scope>
    <source>
        <strain evidence="11">20211129_DDA</strain>
        <tissue evidence="11">Liver</tissue>
    </source>
</reference>
<dbReference type="InterPro" id="IPR013083">
    <property type="entry name" value="Znf_RING/FYVE/PHD"/>
</dbReference>
<dbReference type="PROSITE" id="PS00518">
    <property type="entry name" value="ZF_RING_1"/>
    <property type="match status" value="1"/>
</dbReference>
<dbReference type="SMART" id="SM00184">
    <property type="entry name" value="RING"/>
    <property type="match status" value="1"/>
</dbReference>
<dbReference type="Proteomes" id="UP001066276">
    <property type="component" value="Chromosome 7"/>
</dbReference>
<feature type="domain" description="GB1/RHD3-type G" evidence="10">
    <location>
        <begin position="153"/>
        <end position="392"/>
    </location>
</feature>
<evidence type="ECO:0000313" key="11">
    <source>
        <dbReference type="EMBL" id="KAJ1125835.1"/>
    </source>
</evidence>
<keyword evidence="8" id="KW-1133">Transmembrane helix</keyword>
<evidence type="ECO:0000256" key="2">
    <source>
        <dbReference type="ARBA" id="ARBA00022741"/>
    </source>
</evidence>
<keyword evidence="3 6" id="KW-0863">Zinc-finger</keyword>
<protein>
    <submittedName>
        <fullName evidence="11">Uncharacterized protein</fullName>
    </submittedName>
</protein>
<sequence>MGLGRPRPIQFPLLRHQLPTPVQMYTINARLEDLAEDLKCSICLDVFEDPVSIDCSHNFCRGCIEAHWSGISVQGYLCPECRQPCRKDRVIPDFRIKNLVEKIVLGAAEVAMETNEPTDPVAAVQLVGLDGDGRLVVHEQTLKSCLQSEEVKNCLVCMISIIGEQRKGKSFLLNYLLRKLQSLHGSLQETEDISWMGEEEQVLEGFEWRASVHPTTRGIWIWKKPFIINSNGEKIAVFLVDTEGSLDIAGNKELTVKMSALSMLLSSHLIFNVSCSLKEPELEYLEMFAHVAEEVGKTFCLEAIQHLDILVRDCFLPPVYGAPGGEKYMNTVTEQLQGASKHPRALNILKNRSCCFLMPFPGKKIALGSRGTLHDMDDDFRDTLKTYINSLVNKAVSRAKVDNRGFKLTAGKLAEKIKKFVELMKKNEYSFSSPLEMAIALRNFRANDGIKNEYASFIEEQDMNSKSMFTNLKTSPSKMKEKLKVKMAEMMKRSERVLEGDEYRKLDLKMELEAQMRTDMERFMAVYTKRFKISAIKAGVAVGVGTVGLAGGVVGGVVAGLVVAAEVAVVAVGAVAGTGTFAVIGGGLGAGVGNQIGKKQATSLKDDDGCLDYNNILDSDGDGEDPQGFVDLSEEAHLLHLNPSA</sequence>
<dbReference type="InterPro" id="IPR030386">
    <property type="entry name" value="G_GB1_RHD3_dom"/>
</dbReference>
<accession>A0AAV7PCD8</accession>
<evidence type="ECO:0000256" key="6">
    <source>
        <dbReference type="PROSITE-ProRule" id="PRU00175"/>
    </source>
</evidence>
<comment type="caution">
    <text evidence="11">The sequence shown here is derived from an EMBL/GenBank/DDBJ whole genome shotgun (WGS) entry which is preliminary data.</text>
</comment>
<dbReference type="PROSITE" id="PS50089">
    <property type="entry name" value="ZF_RING_2"/>
    <property type="match status" value="1"/>
</dbReference>
<keyword evidence="12" id="KW-1185">Reference proteome</keyword>
<keyword evidence="4" id="KW-0862">Zinc</keyword>
<dbReference type="InterPro" id="IPR001841">
    <property type="entry name" value="Znf_RING"/>
</dbReference>
<evidence type="ECO:0000256" key="8">
    <source>
        <dbReference type="SAM" id="Phobius"/>
    </source>
</evidence>
<dbReference type="InterPro" id="IPR027417">
    <property type="entry name" value="P-loop_NTPase"/>
</dbReference>